<evidence type="ECO:0000313" key="1">
    <source>
        <dbReference type="EMBL" id="OUR97188.1"/>
    </source>
</evidence>
<protein>
    <recommendedName>
        <fullName evidence="3">DOMON-like domain-containing protein</fullName>
    </recommendedName>
</protein>
<reference evidence="2" key="1">
    <citation type="journal article" date="2017" name="Proc. Natl. Acad. Sci. U.S.A.">
        <title>Simulation of Deepwater Horizon oil plume reveals substrate specialization within a complex community of hydrocarbon-degraders.</title>
        <authorList>
            <person name="Hu P."/>
            <person name="Dubinsky E.A."/>
            <person name="Probst A.J."/>
            <person name="Wang J."/>
            <person name="Sieber C.M.K."/>
            <person name="Tom L.M."/>
            <person name="Gardinali P."/>
            <person name="Banfield J.F."/>
            <person name="Atlas R.M."/>
            <person name="Andersen G.L."/>
        </authorList>
    </citation>
    <scope>NUCLEOTIDE SEQUENCE [LARGE SCALE GENOMIC DNA]</scope>
</reference>
<sequence length="181" mass="21206">MKKYHFNLIPFKKSLNSFDIQASLELVGSNLEIEFIVKGNIKNLHLPKSLDETKRVIGLWESSCFECFILNNETLSYYEFNYSPEGHWNCFYFPKPKAPLKQSPNFEEATCVINLTDQTFSLKTTIDLYNFLPGFWKKEAMSFGLTSVIECDEKLSYWAISHIDEKPNFHNFESFERVVLE</sequence>
<dbReference type="EMBL" id="MAAO01000006">
    <property type="protein sequence ID" value="OUR97188.1"/>
    <property type="molecule type" value="Genomic_DNA"/>
</dbReference>
<accession>A0A1Y5F8G2</accession>
<organism evidence="1 2">
    <name type="scientific">Halobacteriovorax marinus</name>
    <dbReference type="NCBI Taxonomy" id="97084"/>
    <lineage>
        <taxon>Bacteria</taxon>
        <taxon>Pseudomonadati</taxon>
        <taxon>Bdellovibrionota</taxon>
        <taxon>Bacteriovoracia</taxon>
        <taxon>Bacteriovoracales</taxon>
        <taxon>Halobacteriovoraceae</taxon>
        <taxon>Halobacteriovorax</taxon>
    </lineage>
</organism>
<evidence type="ECO:0000313" key="2">
    <source>
        <dbReference type="Proteomes" id="UP000196531"/>
    </source>
</evidence>
<name>A0A1Y5F8G2_9BACT</name>
<dbReference type="Gene3D" id="2.60.40.1190">
    <property type="match status" value="1"/>
</dbReference>
<dbReference type="Proteomes" id="UP000196531">
    <property type="component" value="Unassembled WGS sequence"/>
</dbReference>
<comment type="caution">
    <text evidence="1">The sequence shown here is derived from an EMBL/GenBank/DDBJ whole genome shotgun (WGS) entry which is preliminary data.</text>
</comment>
<dbReference type="AlphaFoldDB" id="A0A1Y5F8G2"/>
<gene>
    <name evidence="1" type="ORF">A9Q84_12745</name>
</gene>
<evidence type="ECO:0008006" key="3">
    <source>
        <dbReference type="Google" id="ProtNLM"/>
    </source>
</evidence>
<proteinExistence type="predicted"/>